<proteinExistence type="inferred from homology"/>
<keyword evidence="3 6" id="KW-0732">Signal</keyword>
<dbReference type="PANTHER" id="PTHR10030:SF37">
    <property type="entry name" value="ALPHA-L-FUCOSIDASE-RELATED"/>
    <property type="match status" value="1"/>
</dbReference>
<feature type="chain" id="PRO_5003209274" description="alpha-L-fucosidase" evidence="6">
    <location>
        <begin position="20"/>
        <end position="456"/>
    </location>
</feature>
<reference evidence="8 9" key="2">
    <citation type="journal article" date="2011" name="Stand. Genomic Sci.">
        <title>Complete genome sequence of Bacteroides helcogenes type strain (P 36-108).</title>
        <authorList>
            <person name="Pati A."/>
            <person name="Gronow S."/>
            <person name="Zeytun A."/>
            <person name="Lapidus A."/>
            <person name="Nolan M."/>
            <person name="Hammon N."/>
            <person name="Deshpande S."/>
            <person name="Cheng J.F."/>
            <person name="Tapia R."/>
            <person name="Han C."/>
            <person name="Goodwin L."/>
            <person name="Pitluck S."/>
            <person name="Liolios K."/>
            <person name="Pagani I."/>
            <person name="Ivanova N."/>
            <person name="Mavromatis K."/>
            <person name="Chen A."/>
            <person name="Palaniappan K."/>
            <person name="Land M."/>
            <person name="Hauser L."/>
            <person name="Chang Y.J."/>
            <person name="Jeffries C.D."/>
            <person name="Detter J.C."/>
            <person name="Brambilla E."/>
            <person name="Rohde M."/>
            <person name="Goker M."/>
            <person name="Woyke T."/>
            <person name="Bristow J."/>
            <person name="Eisen J.A."/>
            <person name="Markowitz V."/>
            <person name="Hugenholtz P."/>
            <person name="Kyrpides N.C."/>
            <person name="Klenk H.P."/>
            <person name="Lucas S."/>
        </authorList>
    </citation>
    <scope>NUCLEOTIDE SEQUENCE [LARGE SCALE GENOMIC DNA]</scope>
    <source>
        <strain evidence="9">ATCC 35417 / DSM 20613 / JCM 6297 / CCUG 15421 / P 36-108</strain>
    </source>
</reference>
<keyword evidence="4 8" id="KW-0378">Hydrolase</keyword>
<evidence type="ECO:0000256" key="5">
    <source>
        <dbReference type="ARBA" id="ARBA00023295"/>
    </source>
</evidence>
<feature type="domain" description="Glycoside hydrolase family 29 N-terminal" evidence="7">
    <location>
        <begin position="32"/>
        <end position="354"/>
    </location>
</feature>
<dbReference type="KEGG" id="bhl:Bache_0827"/>
<comment type="similarity">
    <text evidence="1">Belongs to the glycosyl hydrolase 29 family.</text>
</comment>
<organism evidence="8 9">
    <name type="scientific">Bacteroides helcogenes (strain ATCC 35417 / DSM 20613 / JCM 6297 / CCUG 15421 / P 36-108)</name>
    <dbReference type="NCBI Taxonomy" id="693979"/>
    <lineage>
        <taxon>Bacteria</taxon>
        <taxon>Pseudomonadati</taxon>
        <taxon>Bacteroidota</taxon>
        <taxon>Bacteroidia</taxon>
        <taxon>Bacteroidales</taxon>
        <taxon>Bacteroidaceae</taxon>
        <taxon>Bacteroides</taxon>
    </lineage>
</organism>
<evidence type="ECO:0000256" key="4">
    <source>
        <dbReference type="ARBA" id="ARBA00022801"/>
    </source>
</evidence>
<gene>
    <name evidence="8" type="ordered locus">Bache_0827</name>
</gene>
<dbReference type="PATRIC" id="fig|693979.3.peg.883"/>
<dbReference type="STRING" id="693979.Bache_0827"/>
<dbReference type="EC" id="3.2.1.51" evidence="2"/>
<evidence type="ECO:0000256" key="2">
    <source>
        <dbReference type="ARBA" id="ARBA00012662"/>
    </source>
</evidence>
<dbReference type="GO" id="GO:0004560">
    <property type="term" value="F:alpha-L-fucosidase activity"/>
    <property type="evidence" value="ECO:0007669"/>
    <property type="project" value="UniProtKB-EC"/>
</dbReference>
<protein>
    <recommendedName>
        <fullName evidence="2">alpha-L-fucosidase</fullName>
        <ecNumber evidence="2">3.2.1.51</ecNumber>
    </recommendedName>
</protein>
<dbReference type="Proteomes" id="UP000008630">
    <property type="component" value="Chromosome"/>
</dbReference>
<accession>E6SPF5</accession>
<evidence type="ECO:0000256" key="1">
    <source>
        <dbReference type="ARBA" id="ARBA00007951"/>
    </source>
</evidence>
<dbReference type="Gene3D" id="2.60.120.260">
    <property type="entry name" value="Galactose-binding domain-like"/>
    <property type="match status" value="1"/>
</dbReference>
<dbReference type="InterPro" id="IPR008979">
    <property type="entry name" value="Galactose-bd-like_sf"/>
</dbReference>
<dbReference type="eggNOG" id="COG3669">
    <property type="taxonomic scope" value="Bacteria"/>
</dbReference>
<name>E6SPF5_BACT6</name>
<dbReference type="SMART" id="SM00812">
    <property type="entry name" value="Alpha_L_fucos"/>
    <property type="match status" value="1"/>
</dbReference>
<dbReference type="HOGENOM" id="CLU_002934_7_1_10"/>
<dbReference type="EMBL" id="CP002352">
    <property type="protein sequence ID" value="ADV42844.1"/>
    <property type="molecule type" value="Genomic_DNA"/>
</dbReference>
<evidence type="ECO:0000259" key="7">
    <source>
        <dbReference type="Pfam" id="PF01120"/>
    </source>
</evidence>
<keyword evidence="9" id="KW-1185">Reference proteome</keyword>
<dbReference type="GO" id="GO:0005764">
    <property type="term" value="C:lysosome"/>
    <property type="evidence" value="ECO:0007669"/>
    <property type="project" value="TreeGrafter"/>
</dbReference>
<dbReference type="InterPro" id="IPR057739">
    <property type="entry name" value="Glyco_hydro_29_N"/>
</dbReference>
<evidence type="ECO:0000256" key="6">
    <source>
        <dbReference type="SAM" id="SignalP"/>
    </source>
</evidence>
<feature type="signal peptide" evidence="6">
    <location>
        <begin position="1"/>
        <end position="19"/>
    </location>
</feature>
<dbReference type="OrthoDB" id="1389336at2"/>
<dbReference type="RefSeq" id="WP_013546458.1">
    <property type="nucleotide sequence ID" value="NC_014933.1"/>
</dbReference>
<dbReference type="GO" id="GO:0006004">
    <property type="term" value="P:fucose metabolic process"/>
    <property type="evidence" value="ECO:0007669"/>
    <property type="project" value="TreeGrafter"/>
</dbReference>
<dbReference type="AlphaFoldDB" id="E6SPF5"/>
<dbReference type="InterPro" id="IPR017853">
    <property type="entry name" value="GH"/>
</dbReference>
<evidence type="ECO:0000313" key="9">
    <source>
        <dbReference type="Proteomes" id="UP000008630"/>
    </source>
</evidence>
<dbReference type="Gene3D" id="3.20.20.80">
    <property type="entry name" value="Glycosidases"/>
    <property type="match status" value="1"/>
</dbReference>
<sequence length="456" mass="51818">MKKLYVLVILFMSCFLCSAQSDITVPKPHQLKWHEAEMGAVFHYDLHVFDGIRYGQGNNRINPIEDYNIFNPTQLDTDQWVLAAKAAGCKFAVLTATHETGFGLWQSDVNPYCLKAVKWRDGKGDIVRDFVNSCRKYGLQPGIYIGIRWNSLLGIHNFKAEGDGEFAKNRQAWYKRLCEKMVEELCTRYGDLFMIWFDGGADDPRGDGPDVEPIVNKYQPNCLFYHNIDRADFRWGGSETGTVKYPCWSTFPVPCSHHKRLEADTDLLELLKHGDPAGKYWVPAMADSPLRGANGRHEWFWEPDDENNVYSLEALMDIYEKSVGRNATLIMGLTPDPDGLIPAGDRQRLKEWGEEINRRFGMPVAKTTGQKKSLALNLGKKQVISSCVIQENIAKGERIRRYQVEVKVNGKWQAVCDGEAVGHKRIETFEPVETTGVRLKVVEAVALPDIINFSIY</sequence>
<evidence type="ECO:0000256" key="3">
    <source>
        <dbReference type="ARBA" id="ARBA00022729"/>
    </source>
</evidence>
<dbReference type="InterPro" id="IPR000933">
    <property type="entry name" value="Glyco_hydro_29"/>
</dbReference>
<dbReference type="PANTHER" id="PTHR10030">
    <property type="entry name" value="ALPHA-L-FUCOSIDASE"/>
    <property type="match status" value="1"/>
</dbReference>
<dbReference type="Pfam" id="PF01120">
    <property type="entry name" value="Alpha_L_fucos"/>
    <property type="match status" value="1"/>
</dbReference>
<reference key="1">
    <citation type="submission" date="2010-11" db="EMBL/GenBank/DDBJ databases">
        <title>The complete genome of Bacteroides helcogenes P 36-108.</title>
        <authorList>
            <consortium name="US DOE Joint Genome Institute (JGI-PGF)"/>
            <person name="Lucas S."/>
            <person name="Copeland A."/>
            <person name="Lapidus A."/>
            <person name="Bruce D."/>
            <person name="Goodwin L."/>
            <person name="Pitluck S."/>
            <person name="Kyrpides N."/>
            <person name="Mavromatis K."/>
            <person name="Ivanova N."/>
            <person name="Zeytun A."/>
            <person name="Brettin T."/>
            <person name="Detter J.C."/>
            <person name="Tapia R."/>
            <person name="Han C."/>
            <person name="Land M."/>
            <person name="Hauser L."/>
            <person name="Markowitz V."/>
            <person name="Cheng J.-F."/>
            <person name="Hugenholtz P."/>
            <person name="Woyke T."/>
            <person name="Wu D."/>
            <person name="Gronow S."/>
            <person name="Wellnitz S."/>
            <person name="Brambilla E."/>
            <person name="Klenk H.-P."/>
            <person name="Eisen J.A."/>
        </authorList>
    </citation>
    <scope>NUCLEOTIDE SEQUENCE</scope>
    <source>
        <strain>P 36-108</strain>
    </source>
</reference>
<keyword evidence="5 8" id="KW-0326">Glycosidase</keyword>
<dbReference type="GO" id="GO:0016139">
    <property type="term" value="P:glycoside catabolic process"/>
    <property type="evidence" value="ECO:0007669"/>
    <property type="project" value="TreeGrafter"/>
</dbReference>
<dbReference type="SUPFAM" id="SSF49785">
    <property type="entry name" value="Galactose-binding domain-like"/>
    <property type="match status" value="1"/>
</dbReference>
<dbReference type="SUPFAM" id="SSF51445">
    <property type="entry name" value="(Trans)glycosidases"/>
    <property type="match status" value="1"/>
</dbReference>
<evidence type="ECO:0000313" key="8">
    <source>
        <dbReference type="EMBL" id="ADV42844.1"/>
    </source>
</evidence>